<feature type="compositionally biased region" description="Polar residues" evidence="1">
    <location>
        <begin position="140"/>
        <end position="176"/>
    </location>
</feature>
<dbReference type="OrthoDB" id="10578134at2759"/>
<keyword evidence="3" id="KW-1185">Reference proteome</keyword>
<feature type="region of interest" description="Disordered" evidence="1">
    <location>
        <begin position="107"/>
        <end position="176"/>
    </location>
</feature>
<proteinExistence type="predicted"/>
<accession>A0A7D9EF80</accession>
<dbReference type="InterPro" id="IPR011598">
    <property type="entry name" value="bHLH_dom"/>
</dbReference>
<feature type="compositionally biased region" description="Polar residues" evidence="1">
    <location>
        <begin position="830"/>
        <end position="840"/>
    </location>
</feature>
<organism evidence="2 3">
    <name type="scientific">Paramuricea clavata</name>
    <name type="common">Red gorgonian</name>
    <name type="synonym">Violescent sea-whip</name>
    <dbReference type="NCBI Taxonomy" id="317549"/>
    <lineage>
        <taxon>Eukaryota</taxon>
        <taxon>Metazoa</taxon>
        <taxon>Cnidaria</taxon>
        <taxon>Anthozoa</taxon>
        <taxon>Octocorallia</taxon>
        <taxon>Malacalcyonacea</taxon>
        <taxon>Plexauridae</taxon>
        <taxon>Paramuricea</taxon>
    </lineage>
</organism>
<reference evidence="2" key="1">
    <citation type="submission" date="2020-04" db="EMBL/GenBank/DDBJ databases">
        <authorList>
            <person name="Alioto T."/>
            <person name="Alioto T."/>
            <person name="Gomez Garrido J."/>
        </authorList>
    </citation>
    <scope>NUCLEOTIDE SEQUENCE</scope>
    <source>
        <strain evidence="2">A484AB</strain>
    </source>
</reference>
<evidence type="ECO:0000313" key="3">
    <source>
        <dbReference type="Proteomes" id="UP001152795"/>
    </source>
</evidence>
<feature type="region of interest" description="Disordered" evidence="1">
    <location>
        <begin position="818"/>
        <end position="840"/>
    </location>
</feature>
<feature type="region of interest" description="Disordered" evidence="1">
    <location>
        <begin position="676"/>
        <end position="704"/>
    </location>
</feature>
<dbReference type="Proteomes" id="UP001152795">
    <property type="component" value="Unassembled WGS sequence"/>
</dbReference>
<dbReference type="GO" id="GO:0046983">
    <property type="term" value="F:protein dimerization activity"/>
    <property type="evidence" value="ECO:0007669"/>
    <property type="project" value="InterPro"/>
</dbReference>
<feature type="region of interest" description="Disordered" evidence="1">
    <location>
        <begin position="1118"/>
        <end position="1152"/>
    </location>
</feature>
<gene>
    <name evidence="2" type="ORF">PACLA_8A037849</name>
</gene>
<feature type="compositionally biased region" description="Polar residues" evidence="1">
    <location>
        <begin position="683"/>
        <end position="704"/>
    </location>
</feature>
<dbReference type="SUPFAM" id="SSF47459">
    <property type="entry name" value="HLH, helix-loop-helix DNA-binding domain"/>
    <property type="match status" value="1"/>
</dbReference>
<name>A0A7D9EF80_PARCT</name>
<protein>
    <submittedName>
        <fullName evidence="2">---NA</fullName>
    </submittedName>
</protein>
<dbReference type="PROSITE" id="PS50888">
    <property type="entry name" value="BHLH"/>
    <property type="match status" value="1"/>
</dbReference>
<evidence type="ECO:0000256" key="1">
    <source>
        <dbReference type="SAM" id="MobiDB-lite"/>
    </source>
</evidence>
<feature type="compositionally biased region" description="Polar residues" evidence="1">
    <location>
        <begin position="1122"/>
        <end position="1148"/>
    </location>
</feature>
<dbReference type="Gene3D" id="4.10.280.10">
    <property type="entry name" value="Helix-loop-helix DNA-binding domain"/>
    <property type="match status" value="1"/>
</dbReference>
<feature type="region of interest" description="Disordered" evidence="1">
    <location>
        <begin position="192"/>
        <end position="223"/>
    </location>
</feature>
<dbReference type="InterPro" id="IPR036638">
    <property type="entry name" value="HLH_DNA-bd_sf"/>
</dbReference>
<feature type="region of interest" description="Disordered" evidence="1">
    <location>
        <begin position="738"/>
        <end position="772"/>
    </location>
</feature>
<evidence type="ECO:0000313" key="2">
    <source>
        <dbReference type="EMBL" id="CAB4009071.1"/>
    </source>
</evidence>
<feature type="compositionally biased region" description="Polar residues" evidence="1">
    <location>
        <begin position="600"/>
        <end position="652"/>
    </location>
</feature>
<feature type="region of interest" description="Disordered" evidence="1">
    <location>
        <begin position="593"/>
        <end position="652"/>
    </location>
</feature>
<dbReference type="EMBL" id="CACRXK020006326">
    <property type="protein sequence ID" value="CAB4009071.1"/>
    <property type="molecule type" value="Genomic_DNA"/>
</dbReference>
<sequence length="1334" mass="146113">MADGETTRPVQSGKTAKVEELDGFKFVSFEQGELVNSFVTNQRKRVPKRSFAGFGLTTLSVTNDTATRLKKRHRKDDKRVIVDRVDGFTFVSAFTLNDFDEYDKNPVKHPLAPPTKRKANTKIESAAPKKKAKKPECCTPETSVNVAKKGQSNSTLIKESAKPSETVSNTSKKNVSPLTKSALVRLKKINVSSLKQHKNSPMNKQINNIQDNTKDQKNCSSSKAKKSINVKVPLMKIDKPRQVAGSNSLPKSKKSKIPYMQIDKLGEADSFNNWHETFLDILSDDEDNFELDVCGIDENSSSQFILNNINTPEEITSSDPAKPKNEEKNKLKRKPCRVCCAYPCRIVGAKRIKSRGNQFPSFDVSFTSRCQVHTPGEIAIHDSSQGKVNVCIQTTSTDIRMHLDFARRFPYRAINIVSCQPSLYDDDLKLADNLATGTIHRCSENHRILEQKRREELHGLYCKLADTLSISKNKASKQWILENARKEIMCLEAKDKDLTVELNSTKSENDEKRKRWEQLAGKPYVAPKESVTKVASKSKLLELYEQYRQERDQLQNYSTTKAECNFKSEEREIKDALKEEERKLQEREKVKKELQKKIRNSQSIEKQTVTSTHTPSNNPINTLSSSPARTPSNNPTNMLSNRPTPTPKLNNSVVCKSVIPKAKDAVEINNSITKSNRTECSTKESSQNPAASMQSSLESVNSTPVTASQVGQALTNHIQPVSVDTLVTAAKHTSLGPRQIVRPFQRTPISPSPPSTPVIPKIDLTNESKSPTVKLNQLENLTPKPNQQSKSNPLSELSQLLARNPNLATTTGNVTTQVATPRFKSPPPNQSSALPQSAIPSGANNLNALFPTPIAPKPSNSSPLGAPNNDYVIVTMVVRGKRTIFKIPKTAEGLTLMSKLSALKVLSPDTLTKLTAKFSVNQPEQSAGSTASLATKTSLVTTPATPTQWSAVASIPNSSTAVTATCQPVKQSNTTSAVKSNNSSDASIFQPVEQPTATQLFKANNSSFATISQPAVNSGSVGTTSEQKPPRFGFKSDVSISEQFKEFNAGRPCKAVSLIDKKNSIVSPQQKKLIFLDLTSNKKPEAKAFSVTPTSSSINVTLNKLGSITANKVFNRRPAPMRSQNNPPNASFTSVSAPSTSQTNQPKLSSEYHLQRTAPVQVLPKREPHTNVSISRVPMLTTSVHIYPASPAQIPSEEPPEDLPDIPPDIPSDLTRASFSPLETIPQISDSLLKDTCQKDADNANEPGFCVISNVFSLTDTGGTPNSPETTTVVAAVDARVDTNVGAPVMSISSDVHTTDRRFIADVRVSNSSISNSTAEDSDSGEQLKVKVIQ</sequence>
<comment type="caution">
    <text evidence="2">The sequence shown here is derived from an EMBL/GenBank/DDBJ whole genome shotgun (WGS) entry which is preliminary data.</text>
</comment>
<feature type="compositionally biased region" description="Polar residues" evidence="1">
    <location>
        <begin position="192"/>
        <end position="211"/>
    </location>
</feature>
<feature type="region of interest" description="Disordered" evidence="1">
    <location>
        <begin position="1314"/>
        <end position="1334"/>
    </location>
</feature>